<name>A0A1X2GRJ4_9FUNG</name>
<accession>A0A1X2GRJ4</accession>
<protein>
    <submittedName>
        <fullName evidence="1">Uncharacterized protein</fullName>
    </submittedName>
</protein>
<evidence type="ECO:0000313" key="1">
    <source>
        <dbReference type="EMBL" id="ORX59767.1"/>
    </source>
</evidence>
<comment type="caution">
    <text evidence="1">The sequence shown here is derived from an EMBL/GenBank/DDBJ whole genome shotgun (WGS) entry which is preliminary data.</text>
</comment>
<organism evidence="1 2">
    <name type="scientific">Hesseltinella vesiculosa</name>
    <dbReference type="NCBI Taxonomy" id="101127"/>
    <lineage>
        <taxon>Eukaryota</taxon>
        <taxon>Fungi</taxon>
        <taxon>Fungi incertae sedis</taxon>
        <taxon>Mucoromycota</taxon>
        <taxon>Mucoromycotina</taxon>
        <taxon>Mucoromycetes</taxon>
        <taxon>Mucorales</taxon>
        <taxon>Cunninghamellaceae</taxon>
        <taxon>Hesseltinella</taxon>
    </lineage>
</organism>
<dbReference type="Proteomes" id="UP000242146">
    <property type="component" value="Unassembled WGS sequence"/>
</dbReference>
<keyword evidence="2" id="KW-1185">Reference proteome</keyword>
<dbReference type="EMBL" id="MCGT01000005">
    <property type="protein sequence ID" value="ORX59767.1"/>
    <property type="molecule type" value="Genomic_DNA"/>
</dbReference>
<sequence>MVFTDYFMISLLRTCLFVSLIPPIDFLFHPVTLISFVPRPLFLSCPCSPLFITLPPYSLKKKKNTPLPISNKINEAHFFDLLQTG</sequence>
<evidence type="ECO:0000313" key="2">
    <source>
        <dbReference type="Proteomes" id="UP000242146"/>
    </source>
</evidence>
<gene>
    <name evidence="1" type="ORF">DM01DRAFT_1333221</name>
</gene>
<proteinExistence type="predicted"/>
<dbReference type="AlphaFoldDB" id="A0A1X2GRJ4"/>
<reference evidence="1 2" key="1">
    <citation type="submission" date="2016-07" db="EMBL/GenBank/DDBJ databases">
        <title>Pervasive Adenine N6-methylation of Active Genes in Fungi.</title>
        <authorList>
            <consortium name="DOE Joint Genome Institute"/>
            <person name="Mondo S.J."/>
            <person name="Dannebaum R.O."/>
            <person name="Kuo R.C."/>
            <person name="Labutti K."/>
            <person name="Haridas S."/>
            <person name="Kuo A."/>
            <person name="Salamov A."/>
            <person name="Ahrendt S.R."/>
            <person name="Lipzen A."/>
            <person name="Sullivan W."/>
            <person name="Andreopoulos W.B."/>
            <person name="Clum A."/>
            <person name="Lindquist E."/>
            <person name="Daum C."/>
            <person name="Ramamoorthy G.K."/>
            <person name="Gryganskyi A."/>
            <person name="Culley D."/>
            <person name="Magnuson J.K."/>
            <person name="James T.Y."/>
            <person name="O'Malley M.A."/>
            <person name="Stajich J.E."/>
            <person name="Spatafora J.W."/>
            <person name="Visel A."/>
            <person name="Grigoriev I.V."/>
        </authorList>
    </citation>
    <scope>NUCLEOTIDE SEQUENCE [LARGE SCALE GENOMIC DNA]</scope>
    <source>
        <strain evidence="1 2">NRRL 3301</strain>
    </source>
</reference>